<evidence type="ECO:0000313" key="5">
    <source>
        <dbReference type="EMBL" id="SHK68512.1"/>
    </source>
</evidence>
<dbReference type="InterPro" id="IPR016169">
    <property type="entry name" value="FAD-bd_PCMH_sub2"/>
</dbReference>
<dbReference type="PANTHER" id="PTHR42659">
    <property type="entry name" value="XANTHINE DEHYDROGENASE SUBUNIT C-RELATED"/>
    <property type="match status" value="1"/>
</dbReference>
<name>A0A1M6UH05_9FIRM</name>
<dbReference type="Pfam" id="PF00941">
    <property type="entry name" value="FAD_binding_5"/>
    <property type="match status" value="1"/>
</dbReference>
<sequence>MDVITPQNLQEALEELAKDPCAGVLAGGTDLLVKWKSNTINPPRVFTILGLQELNFIREEEGRLCIGPLVTHQDLAESAVVQRHAPLLAKACAQVGSLQIRNRGTIGGNLVTASPAGDTIPALVVLNASVVLQSAQGERQVPLREFITGPGKTVLQPGELLTAVSFPCMEATEVGFYRKLGQRQAMAISIVNLALKATLENAVIKDISIACGSVGPTVVELKRTANRLKGHSLDTSELRNIVVNAGDETNPISDIRASEEYRRQMVGELLYEGLQSLRRQSAG</sequence>
<keyword evidence="6" id="KW-1185">Reference proteome</keyword>
<dbReference type="InterPro" id="IPR005107">
    <property type="entry name" value="CO_DH_flav_C"/>
</dbReference>
<evidence type="ECO:0000256" key="1">
    <source>
        <dbReference type="ARBA" id="ARBA00022630"/>
    </source>
</evidence>
<dbReference type="InterPro" id="IPR036683">
    <property type="entry name" value="CO_DH_flav_C_dom_sf"/>
</dbReference>
<keyword evidence="1" id="KW-0285">Flavoprotein</keyword>
<dbReference type="SUPFAM" id="SSF56176">
    <property type="entry name" value="FAD-binding/transporter-associated domain-like"/>
    <property type="match status" value="1"/>
</dbReference>
<dbReference type="PANTHER" id="PTHR42659:SF2">
    <property type="entry name" value="XANTHINE DEHYDROGENASE SUBUNIT C-RELATED"/>
    <property type="match status" value="1"/>
</dbReference>
<proteinExistence type="predicted"/>
<dbReference type="Gene3D" id="3.30.43.10">
    <property type="entry name" value="Uridine Diphospho-n-acetylenolpyruvylglucosamine Reductase, domain 2"/>
    <property type="match status" value="1"/>
</dbReference>
<reference evidence="6" key="1">
    <citation type="submission" date="2016-11" db="EMBL/GenBank/DDBJ databases">
        <authorList>
            <person name="Varghese N."/>
            <person name="Submissions S."/>
        </authorList>
    </citation>
    <scope>NUCLEOTIDE SEQUENCE [LARGE SCALE GENOMIC DNA]</scope>
    <source>
        <strain evidence="6">DSM 10349</strain>
    </source>
</reference>
<dbReference type="SUPFAM" id="SSF55447">
    <property type="entry name" value="CO dehydrogenase flavoprotein C-terminal domain-like"/>
    <property type="match status" value="1"/>
</dbReference>
<protein>
    <submittedName>
        <fullName evidence="5">Xanthine dehydrogenase FAD-binding subunit</fullName>
    </submittedName>
</protein>
<dbReference type="InterPro" id="IPR016167">
    <property type="entry name" value="FAD-bd_PCMH_sub1"/>
</dbReference>
<evidence type="ECO:0000259" key="4">
    <source>
        <dbReference type="PROSITE" id="PS51387"/>
    </source>
</evidence>
<feature type="domain" description="FAD-binding PCMH-type" evidence="4">
    <location>
        <begin position="1"/>
        <end position="171"/>
    </location>
</feature>
<dbReference type="InterPro" id="IPR016166">
    <property type="entry name" value="FAD-bd_PCMH"/>
</dbReference>
<dbReference type="PROSITE" id="PS51387">
    <property type="entry name" value="FAD_PCMH"/>
    <property type="match status" value="1"/>
</dbReference>
<gene>
    <name evidence="5" type="ORF">SAMN02745123_02757</name>
</gene>
<accession>A0A1M6UH05</accession>
<dbReference type="FunFam" id="3.30.465.10:FF:000017">
    <property type="entry name" value="Xanthine dehydrogenase, FAD binding subunit"/>
    <property type="match status" value="1"/>
</dbReference>
<dbReference type="InterPro" id="IPR051312">
    <property type="entry name" value="Diverse_Substr_Oxidored"/>
</dbReference>
<dbReference type="AlphaFoldDB" id="A0A1M6UH05"/>
<keyword evidence="2" id="KW-0274">FAD</keyword>
<evidence type="ECO:0000256" key="3">
    <source>
        <dbReference type="ARBA" id="ARBA00023002"/>
    </source>
</evidence>
<keyword evidence="3" id="KW-0560">Oxidoreductase</keyword>
<evidence type="ECO:0000256" key="2">
    <source>
        <dbReference type="ARBA" id="ARBA00022827"/>
    </source>
</evidence>
<dbReference type="OrthoDB" id="9789842at2"/>
<dbReference type="Gene3D" id="3.30.390.50">
    <property type="entry name" value="CO dehydrogenase flavoprotein, C-terminal domain"/>
    <property type="match status" value="1"/>
</dbReference>
<dbReference type="Pfam" id="PF03450">
    <property type="entry name" value="CO_deh_flav_C"/>
    <property type="match status" value="1"/>
</dbReference>
<dbReference type="GO" id="GO:0016491">
    <property type="term" value="F:oxidoreductase activity"/>
    <property type="evidence" value="ECO:0007669"/>
    <property type="project" value="UniProtKB-KW"/>
</dbReference>
<dbReference type="STRING" id="1121421.SAMN02745123_02757"/>
<organism evidence="5 6">
    <name type="scientific">Desulforamulus aeronauticus DSM 10349</name>
    <dbReference type="NCBI Taxonomy" id="1121421"/>
    <lineage>
        <taxon>Bacteria</taxon>
        <taxon>Bacillati</taxon>
        <taxon>Bacillota</taxon>
        <taxon>Clostridia</taxon>
        <taxon>Eubacteriales</taxon>
        <taxon>Peptococcaceae</taxon>
        <taxon>Desulforamulus</taxon>
    </lineage>
</organism>
<dbReference type="Proteomes" id="UP000183997">
    <property type="component" value="Unassembled WGS sequence"/>
</dbReference>
<dbReference type="SMART" id="SM01092">
    <property type="entry name" value="CO_deh_flav_C"/>
    <property type="match status" value="1"/>
</dbReference>
<dbReference type="RefSeq" id="WP_072915416.1">
    <property type="nucleotide sequence ID" value="NZ_FRAR01000020.1"/>
</dbReference>
<dbReference type="InterPro" id="IPR002346">
    <property type="entry name" value="Mopterin_DH_FAD-bd"/>
</dbReference>
<dbReference type="GO" id="GO:0071949">
    <property type="term" value="F:FAD binding"/>
    <property type="evidence" value="ECO:0007669"/>
    <property type="project" value="InterPro"/>
</dbReference>
<dbReference type="EMBL" id="FRAR01000020">
    <property type="protein sequence ID" value="SHK68512.1"/>
    <property type="molecule type" value="Genomic_DNA"/>
</dbReference>
<dbReference type="InterPro" id="IPR036318">
    <property type="entry name" value="FAD-bd_PCMH-like_sf"/>
</dbReference>
<dbReference type="Gene3D" id="3.30.465.10">
    <property type="match status" value="1"/>
</dbReference>
<evidence type="ECO:0000313" key="6">
    <source>
        <dbReference type="Proteomes" id="UP000183997"/>
    </source>
</evidence>